<keyword evidence="4" id="KW-1185">Reference proteome</keyword>
<name>A0A518C7B1_9BACT</name>
<protein>
    <recommendedName>
        <fullName evidence="5">Transmembrane protein</fullName>
    </recommendedName>
</protein>
<feature type="region of interest" description="Disordered" evidence="1">
    <location>
        <begin position="1"/>
        <end position="20"/>
    </location>
</feature>
<keyword evidence="2" id="KW-1133">Transmembrane helix</keyword>
<feature type="transmembrane region" description="Helical" evidence="2">
    <location>
        <begin position="58"/>
        <end position="77"/>
    </location>
</feature>
<evidence type="ECO:0000256" key="2">
    <source>
        <dbReference type="SAM" id="Phobius"/>
    </source>
</evidence>
<feature type="transmembrane region" description="Helical" evidence="2">
    <location>
        <begin position="97"/>
        <end position="118"/>
    </location>
</feature>
<feature type="transmembrane region" description="Helical" evidence="2">
    <location>
        <begin position="29"/>
        <end position="52"/>
    </location>
</feature>
<dbReference type="AlphaFoldDB" id="A0A518C7B1"/>
<evidence type="ECO:0000313" key="4">
    <source>
        <dbReference type="Proteomes" id="UP000318626"/>
    </source>
</evidence>
<accession>A0A518C7B1</accession>
<dbReference type="RefSeq" id="WP_144972247.1">
    <property type="nucleotide sequence ID" value="NZ_CP036289.1"/>
</dbReference>
<keyword evidence="2" id="KW-0472">Membrane</keyword>
<dbReference type="EMBL" id="CP036289">
    <property type="protein sequence ID" value="QDU75115.1"/>
    <property type="molecule type" value="Genomic_DNA"/>
</dbReference>
<organism evidence="3 4">
    <name type="scientific">Bremerella volcania</name>
    <dbReference type="NCBI Taxonomy" id="2527984"/>
    <lineage>
        <taxon>Bacteria</taxon>
        <taxon>Pseudomonadati</taxon>
        <taxon>Planctomycetota</taxon>
        <taxon>Planctomycetia</taxon>
        <taxon>Pirellulales</taxon>
        <taxon>Pirellulaceae</taxon>
        <taxon>Bremerella</taxon>
    </lineage>
</organism>
<evidence type="ECO:0000256" key="1">
    <source>
        <dbReference type="SAM" id="MobiDB-lite"/>
    </source>
</evidence>
<sequence>MEPFEGGPGQPTSEKPEEKLASRPAVMETAAWATALFILALFVVGGGGLLMLEVGWQSLLTWAVLVFPLLLASGVCLRKLRGNQRAKLAQRMSKTSAAMIATGAIGLSVLAAVVSFVYCSTEFSKALVHH</sequence>
<proteinExistence type="predicted"/>
<evidence type="ECO:0000313" key="3">
    <source>
        <dbReference type="EMBL" id="QDU75115.1"/>
    </source>
</evidence>
<keyword evidence="2" id="KW-0812">Transmembrane</keyword>
<dbReference type="Proteomes" id="UP000318626">
    <property type="component" value="Chromosome"/>
</dbReference>
<reference evidence="4" key="1">
    <citation type="submission" date="2019-02" db="EMBL/GenBank/DDBJ databases">
        <title>Deep-cultivation of Planctomycetes and their phenomic and genomic characterization uncovers novel biology.</title>
        <authorList>
            <person name="Wiegand S."/>
            <person name="Jogler M."/>
            <person name="Boedeker C."/>
            <person name="Pinto D."/>
            <person name="Vollmers J."/>
            <person name="Rivas-Marin E."/>
            <person name="Kohn T."/>
            <person name="Peeters S.H."/>
            <person name="Heuer A."/>
            <person name="Rast P."/>
            <person name="Oberbeckmann S."/>
            <person name="Bunk B."/>
            <person name="Jeske O."/>
            <person name="Meyerdierks A."/>
            <person name="Storesund J.E."/>
            <person name="Kallscheuer N."/>
            <person name="Luecker S."/>
            <person name="Lage O.M."/>
            <person name="Pohl T."/>
            <person name="Merkel B.J."/>
            <person name="Hornburger P."/>
            <person name="Mueller R.-W."/>
            <person name="Bruemmer F."/>
            <person name="Labrenz M."/>
            <person name="Spormann A.M."/>
            <person name="Op den Camp H."/>
            <person name="Overmann J."/>
            <person name="Amann R."/>
            <person name="Jetten M.S.M."/>
            <person name="Mascher T."/>
            <person name="Medema M.H."/>
            <person name="Devos D.P."/>
            <person name="Kaster A.-K."/>
            <person name="Ovreas L."/>
            <person name="Rohde M."/>
            <person name="Galperin M.Y."/>
            <person name="Jogler C."/>
        </authorList>
    </citation>
    <scope>NUCLEOTIDE SEQUENCE [LARGE SCALE GENOMIC DNA]</scope>
    <source>
        <strain evidence="4">Pan97</strain>
    </source>
</reference>
<dbReference type="KEGG" id="bvo:Pan97_21380"/>
<dbReference type="OrthoDB" id="9940417at2"/>
<evidence type="ECO:0008006" key="5">
    <source>
        <dbReference type="Google" id="ProtNLM"/>
    </source>
</evidence>
<gene>
    <name evidence="3" type="ORF">Pan97_21380</name>
</gene>